<dbReference type="PANTHER" id="PTHR44366:SF1">
    <property type="entry name" value="UDP-N-ACETYLGLUCOSAMINE--PEPTIDE N-ACETYLGLUCOSAMINYLTRANSFERASE 110 KDA SUBUNIT"/>
    <property type="match status" value="1"/>
</dbReference>
<reference evidence="3" key="1">
    <citation type="journal article" date="2015" name="Proc. Natl. Acad. Sci. U.S.A.">
        <title>Networks of energetic and metabolic interactions define dynamics in microbial communities.</title>
        <authorList>
            <person name="Embree M."/>
            <person name="Liu J.K."/>
            <person name="Al-Bassam M.M."/>
            <person name="Zengler K."/>
        </authorList>
    </citation>
    <scope>NUCLEOTIDE SEQUENCE</scope>
</reference>
<dbReference type="Pfam" id="PF07719">
    <property type="entry name" value="TPR_2"/>
    <property type="match status" value="2"/>
</dbReference>
<dbReference type="InterPro" id="IPR011990">
    <property type="entry name" value="TPR-like_helical_dom_sf"/>
</dbReference>
<gene>
    <name evidence="3" type="ORF">ASZ90_000801</name>
</gene>
<comment type="caution">
    <text evidence="3">The sequence shown here is derived from an EMBL/GenBank/DDBJ whole genome shotgun (WGS) entry which is preliminary data.</text>
</comment>
<keyword evidence="1" id="KW-0677">Repeat</keyword>
<proteinExistence type="predicted"/>
<protein>
    <submittedName>
        <fullName evidence="3">Tpr domain protein</fullName>
    </submittedName>
</protein>
<dbReference type="InterPro" id="IPR019734">
    <property type="entry name" value="TPR_rpt"/>
</dbReference>
<dbReference type="Gene3D" id="1.25.40.10">
    <property type="entry name" value="Tetratricopeptide repeat domain"/>
    <property type="match status" value="2"/>
</dbReference>
<dbReference type="PROSITE" id="PS50005">
    <property type="entry name" value="TPR"/>
    <property type="match status" value="4"/>
</dbReference>
<name>A0A0W8G823_9ZZZZ</name>
<dbReference type="EMBL" id="LNQE01000102">
    <property type="protein sequence ID" value="KUG29316.1"/>
    <property type="molecule type" value="Genomic_DNA"/>
</dbReference>
<dbReference type="SMART" id="SM00028">
    <property type="entry name" value="TPR"/>
    <property type="match status" value="5"/>
</dbReference>
<accession>A0A0W8G823</accession>
<keyword evidence="2" id="KW-0802">TPR repeat</keyword>
<dbReference type="InterPro" id="IPR013105">
    <property type="entry name" value="TPR_2"/>
</dbReference>
<sequence length="213" mass="23544">MGEIMDFQAKNTDEFIVEMQGRLRDNDGCGVTHYNLGSAYVAKGRYVEAEAEFLRAVECSPTLVEAFVQLGGLAMNKGDLDGCLEYNERAIKVRPLFAVPHANVGFVHLQRGEADKAIAALKKAIRQDPKFVQALSSLASAYFMKGELDLSMDYSKKTIEIEPKFGPAYNNMALVHMERGEYAQAKECLDKAVETGFTPHPGMVRELAEKLSA</sequence>
<dbReference type="SUPFAM" id="SSF48452">
    <property type="entry name" value="TPR-like"/>
    <property type="match status" value="1"/>
</dbReference>
<dbReference type="PANTHER" id="PTHR44366">
    <property type="entry name" value="UDP-N-ACETYLGLUCOSAMINE--PEPTIDE N-ACETYLGLUCOSAMINYLTRANSFERASE 110 KDA SUBUNIT"/>
    <property type="match status" value="1"/>
</dbReference>
<evidence type="ECO:0000256" key="2">
    <source>
        <dbReference type="ARBA" id="ARBA00022803"/>
    </source>
</evidence>
<organism evidence="3">
    <name type="scientific">hydrocarbon metagenome</name>
    <dbReference type="NCBI Taxonomy" id="938273"/>
    <lineage>
        <taxon>unclassified sequences</taxon>
        <taxon>metagenomes</taxon>
        <taxon>ecological metagenomes</taxon>
    </lineage>
</organism>
<dbReference type="InterPro" id="IPR037919">
    <property type="entry name" value="OGT"/>
</dbReference>
<dbReference type="AlphaFoldDB" id="A0A0W8G823"/>
<dbReference type="GO" id="GO:0006493">
    <property type="term" value="P:protein O-linked glycosylation"/>
    <property type="evidence" value="ECO:0007669"/>
    <property type="project" value="InterPro"/>
</dbReference>
<evidence type="ECO:0000256" key="1">
    <source>
        <dbReference type="ARBA" id="ARBA00022737"/>
    </source>
</evidence>
<dbReference type="Pfam" id="PF13414">
    <property type="entry name" value="TPR_11"/>
    <property type="match status" value="1"/>
</dbReference>
<evidence type="ECO:0000313" key="3">
    <source>
        <dbReference type="EMBL" id="KUG29316.1"/>
    </source>
</evidence>
<dbReference type="GO" id="GO:0097363">
    <property type="term" value="F:protein O-acetylglucosaminyltransferase activity"/>
    <property type="evidence" value="ECO:0007669"/>
    <property type="project" value="TreeGrafter"/>
</dbReference>